<organism evidence="2 3">
    <name type="scientific">Planctobacterium marinum</name>
    <dbReference type="NCBI Taxonomy" id="1631968"/>
    <lineage>
        <taxon>Bacteria</taxon>
        <taxon>Pseudomonadati</taxon>
        <taxon>Pseudomonadota</taxon>
        <taxon>Gammaproteobacteria</taxon>
        <taxon>Alteromonadales</taxon>
        <taxon>Alteromonadaceae</taxon>
        <taxon>Planctobacterium</taxon>
    </lineage>
</organism>
<reference evidence="2" key="1">
    <citation type="submission" date="2023-01" db="EMBL/GenBank/DDBJ databases">
        <title>Complete genome sequence of Planctobacterium marinum strain Dej080120_11.</title>
        <authorList>
            <person name="Ueki S."/>
            <person name="Maruyama F."/>
        </authorList>
    </citation>
    <scope>NUCLEOTIDE SEQUENCE</scope>
    <source>
        <strain evidence="2">Dej080120_11</strain>
    </source>
</reference>
<dbReference type="AlphaFoldDB" id="A0AA48KRN4"/>
<protein>
    <recommendedName>
        <fullName evidence="1">Putative DNA-binding domain-containing protein</fullName>
    </recommendedName>
</protein>
<dbReference type="Gene3D" id="1.10.150.690">
    <property type="entry name" value="DUF2063"/>
    <property type="match status" value="1"/>
</dbReference>
<evidence type="ECO:0000259" key="1">
    <source>
        <dbReference type="Pfam" id="PF09836"/>
    </source>
</evidence>
<proteinExistence type="predicted"/>
<feature type="domain" description="Putative DNA-binding" evidence="1">
    <location>
        <begin position="3"/>
        <end position="92"/>
    </location>
</feature>
<evidence type="ECO:0000313" key="3">
    <source>
        <dbReference type="Proteomes" id="UP001333710"/>
    </source>
</evidence>
<dbReference type="InterPro" id="IPR018640">
    <property type="entry name" value="DUF2063"/>
</dbReference>
<gene>
    <name evidence="2" type="ORF">MACH26_18230</name>
</gene>
<sequence>MLNALIQPDNNSLDETERLIASGANLSPAQCLSIYQNGYITRLTKCLAEQFPALNTALGESLFEQFAQLFLTEYPSNSYTLYDLGKRFALFLETNRPDKEQTEKESWIDFMVELARYEQLHFSLFDAPGHEGKEWPALNTPDEKLVLQPCLALAHYQYPVGWYYHNCKQNSDCAFPAKENSWIVLVRKDFYVTTYPLTQVHFEFLKKLQETSSISHALEHISQLTREPYSKVYDSWQSDVKTRWLKSGFFISK</sequence>
<dbReference type="Pfam" id="PF09836">
    <property type="entry name" value="DUF2063"/>
    <property type="match status" value="1"/>
</dbReference>
<dbReference type="Proteomes" id="UP001333710">
    <property type="component" value="Chromosome"/>
</dbReference>
<dbReference type="InterPro" id="IPR044922">
    <property type="entry name" value="DUF2063_N_sf"/>
</dbReference>
<evidence type="ECO:0000313" key="2">
    <source>
        <dbReference type="EMBL" id="BDX06302.1"/>
    </source>
</evidence>
<dbReference type="KEGG" id="pmaw:MACH26_18230"/>
<accession>A0AA48KRN4</accession>
<dbReference type="EMBL" id="AP027272">
    <property type="protein sequence ID" value="BDX06302.1"/>
    <property type="molecule type" value="Genomic_DNA"/>
</dbReference>
<keyword evidence="3" id="KW-1185">Reference proteome</keyword>
<name>A0AA48KRN4_9ALTE</name>
<dbReference type="RefSeq" id="WP_338292328.1">
    <property type="nucleotide sequence ID" value="NZ_AP027272.1"/>
</dbReference>